<dbReference type="Proteomes" id="UP000524321">
    <property type="component" value="Unassembled WGS sequence"/>
</dbReference>
<accession>A0A7Y6PIG4</accession>
<organism evidence="1 2">
    <name type="scientific">Phocaeicola vulgatus</name>
    <name type="common">Bacteroides vulgatus</name>
    <dbReference type="NCBI Taxonomy" id="821"/>
    <lineage>
        <taxon>Bacteria</taxon>
        <taxon>Pseudomonadati</taxon>
        <taxon>Bacteroidota</taxon>
        <taxon>Bacteroidia</taxon>
        <taxon>Bacteroidales</taxon>
        <taxon>Bacteroidaceae</taxon>
        <taxon>Phocaeicola</taxon>
    </lineage>
</organism>
<reference evidence="1 2" key="1">
    <citation type="submission" date="2020-04" db="EMBL/GenBank/DDBJ databases">
        <authorList>
            <person name="Pieper L."/>
        </authorList>
    </citation>
    <scope>NUCLEOTIDE SEQUENCE [LARGE SCALE GENOMIC DNA]</scope>
    <source>
        <strain evidence="1 2">B33</strain>
    </source>
</reference>
<dbReference type="EMBL" id="JABWDJ010000399">
    <property type="protein sequence ID" value="NVB76366.1"/>
    <property type="molecule type" value="Genomic_DNA"/>
</dbReference>
<reference evidence="1 2" key="2">
    <citation type="submission" date="2020-07" db="EMBL/GenBank/DDBJ databases">
        <title>Bacterial metabolism rescues the inhibition of intestinal drug absorption by food and drug additives.</title>
        <authorList>
            <person name="Zou L."/>
            <person name="Spanogiannopoulos P."/>
            <person name="Chien H.-C."/>
            <person name="Pieper L.M."/>
            <person name="Cai W."/>
            <person name="Khuri N."/>
            <person name="Pottel J."/>
            <person name="Vora B."/>
            <person name="Ni Z."/>
            <person name="Tsakalozou E."/>
            <person name="Zhang W."/>
            <person name="Shoichet B.K."/>
            <person name="Giacomini K.M."/>
            <person name="Turnbaugh P.J."/>
        </authorList>
    </citation>
    <scope>NUCLEOTIDE SEQUENCE [LARGE SCALE GENOMIC DNA]</scope>
    <source>
        <strain evidence="1 2">B33</strain>
    </source>
</reference>
<protein>
    <submittedName>
        <fullName evidence="1">Uncharacterized protein</fullName>
    </submittedName>
</protein>
<proteinExistence type="predicted"/>
<dbReference type="AlphaFoldDB" id="A0A7Y6PIG4"/>
<sequence length="114" mass="12616">GEVLCLHITCFEKNPDPAYMFFLCFGSDFAIRFSCKDTVLPDSRIQLSRDGGENLEGVFWGANLVIPLSLLKEHTLSDHQLPCSIRYDRGGVISSPFAGGNTLLNLFCAEKENS</sequence>
<evidence type="ECO:0000313" key="1">
    <source>
        <dbReference type="EMBL" id="NVB76366.1"/>
    </source>
</evidence>
<name>A0A7Y6PIG4_PHOVU</name>
<feature type="non-terminal residue" evidence="1">
    <location>
        <position position="1"/>
    </location>
</feature>
<evidence type="ECO:0000313" key="2">
    <source>
        <dbReference type="Proteomes" id="UP000524321"/>
    </source>
</evidence>
<comment type="caution">
    <text evidence="1">The sequence shown here is derived from an EMBL/GenBank/DDBJ whole genome shotgun (WGS) entry which is preliminary data.</text>
</comment>
<gene>
    <name evidence="1" type="ORF">HUV05_23315</name>
</gene>
<dbReference type="RefSeq" id="WP_176350873.1">
    <property type="nucleotide sequence ID" value="NZ_JABWDJ010000399.1"/>
</dbReference>